<evidence type="ECO:0000313" key="6">
    <source>
        <dbReference type="Proteomes" id="UP000314294"/>
    </source>
</evidence>
<dbReference type="GO" id="GO:0003779">
    <property type="term" value="F:actin binding"/>
    <property type="evidence" value="ECO:0007669"/>
    <property type="project" value="TreeGrafter"/>
</dbReference>
<dbReference type="AlphaFoldDB" id="A0A4Z2GB45"/>
<proteinExistence type="predicted"/>
<organism evidence="5 6">
    <name type="scientific">Liparis tanakae</name>
    <name type="common">Tanaka's snailfish</name>
    <dbReference type="NCBI Taxonomy" id="230148"/>
    <lineage>
        <taxon>Eukaryota</taxon>
        <taxon>Metazoa</taxon>
        <taxon>Chordata</taxon>
        <taxon>Craniata</taxon>
        <taxon>Vertebrata</taxon>
        <taxon>Euteleostomi</taxon>
        <taxon>Actinopterygii</taxon>
        <taxon>Neopterygii</taxon>
        <taxon>Teleostei</taxon>
        <taxon>Neoteleostei</taxon>
        <taxon>Acanthomorphata</taxon>
        <taxon>Eupercaria</taxon>
        <taxon>Perciformes</taxon>
        <taxon>Cottioidei</taxon>
        <taxon>Cottales</taxon>
        <taxon>Liparidae</taxon>
        <taxon>Liparis</taxon>
    </lineage>
</organism>
<dbReference type="Proteomes" id="UP000314294">
    <property type="component" value="Unassembled WGS sequence"/>
</dbReference>
<feature type="region of interest" description="Disordered" evidence="3">
    <location>
        <begin position="54"/>
        <end position="155"/>
    </location>
</feature>
<feature type="region of interest" description="Disordered" evidence="3">
    <location>
        <begin position="203"/>
        <end position="244"/>
    </location>
</feature>
<dbReference type="InterPro" id="IPR051745">
    <property type="entry name" value="Intracell_Transport_Effector"/>
</dbReference>
<dbReference type="OrthoDB" id="10072397at2759"/>
<reference evidence="5 6" key="1">
    <citation type="submission" date="2019-03" db="EMBL/GenBank/DDBJ databases">
        <title>First draft genome of Liparis tanakae, snailfish: a comprehensive survey of snailfish specific genes.</title>
        <authorList>
            <person name="Kim W."/>
            <person name="Song I."/>
            <person name="Jeong J.-H."/>
            <person name="Kim D."/>
            <person name="Kim S."/>
            <person name="Ryu S."/>
            <person name="Song J.Y."/>
            <person name="Lee S.K."/>
        </authorList>
    </citation>
    <scope>NUCLEOTIDE SEQUENCE [LARGE SCALE GENOMIC DNA]</scope>
    <source>
        <tissue evidence="5">Muscle</tissue>
    </source>
</reference>
<evidence type="ECO:0000256" key="3">
    <source>
        <dbReference type="SAM" id="MobiDB-lite"/>
    </source>
</evidence>
<gene>
    <name evidence="5" type="primary">MLPH_1</name>
    <name evidence="5" type="ORF">EYF80_039822</name>
</gene>
<dbReference type="PANTHER" id="PTHR14555">
    <property type="entry name" value="MYELIN-ASSOCIATED OLIGODENDROCYTIC BASIC PROTEIN MOBP -RELATED"/>
    <property type="match status" value="1"/>
</dbReference>
<feature type="compositionally biased region" description="Low complexity" evidence="3">
    <location>
        <begin position="81"/>
        <end position="103"/>
    </location>
</feature>
<feature type="compositionally biased region" description="Polar residues" evidence="3">
    <location>
        <begin position="134"/>
        <end position="153"/>
    </location>
</feature>
<evidence type="ECO:0000313" key="5">
    <source>
        <dbReference type="EMBL" id="TNN49944.1"/>
    </source>
</evidence>
<dbReference type="PANTHER" id="PTHR14555:SF1">
    <property type="entry name" value="MELANOPHILIN"/>
    <property type="match status" value="1"/>
</dbReference>
<sequence length="384" mass="42389">MKKTKRRLTVDPFDFELGGDFLMETRGRPNQAAVPRDIEDMDAVERESMLTEADVASGFQRMFKEQRKGPDLGMSPQQDDAAPSRSASRLSCSSGGSGSAWCPQGGGGGGYLPGPEDSEEDEPSRLYRSHLSPRSHTSQESLSSANAPPQITDLTRRMSAIESFLSHLELKVTSTHHECEEEDLEEQQLRQKLLKMTNNISDHELTSDEDEDEAGGPLSSQEIPVWRSPEGEATPTRIPTRPTSRTSIVLCRLEEERPETRKANRSPGSLEGRWRPLEEGSQTAFRGSTASLVELEDLVAQTAAGVQSAQSEVSDIENRIAALNAAGMPVDKRRKSAIPIQARRLSYNFPTSEVDRFVRNSFYRGSLTQRTPVARPKTKATCAV</sequence>
<protein>
    <submittedName>
        <fullName evidence="5">Melanophilin</fullName>
    </submittedName>
</protein>
<keyword evidence="1" id="KW-0479">Metal-binding</keyword>
<feature type="compositionally biased region" description="Low complexity" evidence="3">
    <location>
        <begin position="234"/>
        <end position="244"/>
    </location>
</feature>
<accession>A0A4Z2GB45</accession>
<comment type="caution">
    <text evidence="5">The sequence shown here is derived from an EMBL/GenBank/DDBJ whole genome shotgun (WGS) entry which is preliminary data.</text>
</comment>
<dbReference type="GO" id="GO:0017022">
    <property type="term" value="F:myosin binding"/>
    <property type="evidence" value="ECO:0007669"/>
    <property type="project" value="TreeGrafter"/>
</dbReference>
<evidence type="ECO:0000259" key="4">
    <source>
        <dbReference type="Pfam" id="PF04698"/>
    </source>
</evidence>
<keyword evidence="1" id="KW-0863">Zinc-finger</keyword>
<dbReference type="GO" id="GO:0030864">
    <property type="term" value="C:cortical actin cytoskeleton"/>
    <property type="evidence" value="ECO:0007669"/>
    <property type="project" value="TreeGrafter"/>
</dbReference>
<evidence type="ECO:0000256" key="1">
    <source>
        <dbReference type="ARBA" id="ARBA00022771"/>
    </source>
</evidence>
<dbReference type="EMBL" id="SRLO01000635">
    <property type="protein sequence ID" value="TNN49944.1"/>
    <property type="molecule type" value="Genomic_DNA"/>
</dbReference>
<keyword evidence="2" id="KW-0862">Zinc</keyword>
<name>A0A4Z2GB45_9TELE</name>
<evidence type="ECO:0000256" key="2">
    <source>
        <dbReference type="ARBA" id="ARBA00022833"/>
    </source>
</evidence>
<dbReference type="Pfam" id="PF04698">
    <property type="entry name" value="Rab_eff_C"/>
    <property type="match status" value="1"/>
</dbReference>
<dbReference type="GO" id="GO:0008270">
    <property type="term" value="F:zinc ion binding"/>
    <property type="evidence" value="ECO:0007669"/>
    <property type="project" value="UniProtKB-KW"/>
</dbReference>
<dbReference type="InterPro" id="IPR006788">
    <property type="entry name" value="Myrip/Melanophilin"/>
</dbReference>
<feature type="domain" description="Rab effector MyRIP/Melanophilin" evidence="4">
    <location>
        <begin position="270"/>
        <end position="330"/>
    </location>
</feature>
<keyword evidence="6" id="KW-1185">Reference proteome</keyword>